<dbReference type="AlphaFoldDB" id="A0A9X3RBV1"/>
<gene>
    <name evidence="2" type="ORF">M9R32_02165</name>
</gene>
<name>A0A9X3RBV1_9BACL</name>
<evidence type="ECO:0000313" key="3">
    <source>
        <dbReference type="Proteomes" id="UP001152173"/>
    </source>
</evidence>
<dbReference type="Pfam" id="PF07872">
    <property type="entry name" value="DUF1659"/>
    <property type="match status" value="1"/>
</dbReference>
<keyword evidence="3" id="KW-1185">Reference proteome</keyword>
<comment type="caution">
    <text evidence="2">The sequence shown here is derived from an EMBL/GenBank/DDBJ whole genome shotgun (WGS) entry which is preliminary data.</text>
</comment>
<accession>A0A9X3RBV1</accession>
<feature type="domain" description="DUF1659" evidence="1">
    <location>
        <begin position="3"/>
        <end position="72"/>
    </location>
</feature>
<organism evidence="2 3">
    <name type="scientific">Paenisporosarcina quisquiliarum</name>
    <dbReference type="NCBI Taxonomy" id="365346"/>
    <lineage>
        <taxon>Bacteria</taxon>
        <taxon>Bacillati</taxon>
        <taxon>Bacillota</taxon>
        <taxon>Bacilli</taxon>
        <taxon>Bacillales</taxon>
        <taxon>Caryophanaceae</taxon>
        <taxon>Paenisporosarcina</taxon>
    </lineage>
</organism>
<reference evidence="2" key="1">
    <citation type="submission" date="2022-05" db="EMBL/GenBank/DDBJ databases">
        <authorList>
            <person name="Colautti A."/>
            <person name="Iacumin L."/>
        </authorList>
    </citation>
    <scope>NUCLEOTIDE SEQUENCE</scope>
    <source>
        <strain evidence="2">SK 55</strain>
    </source>
</reference>
<dbReference type="InterPro" id="IPR012454">
    <property type="entry name" value="DUF1659"/>
</dbReference>
<dbReference type="RefSeq" id="WP_269925094.1">
    <property type="nucleotide sequence ID" value="NZ_JAMKBJ010000001.1"/>
</dbReference>
<protein>
    <submittedName>
        <fullName evidence="2">DUF1659 domain-containing protein</fullName>
    </submittedName>
</protein>
<dbReference type="Proteomes" id="UP001152173">
    <property type="component" value="Unassembled WGS sequence"/>
</dbReference>
<proteinExistence type="predicted"/>
<dbReference type="EMBL" id="JAMKBJ010000001">
    <property type="protein sequence ID" value="MCZ8535995.1"/>
    <property type="molecule type" value="Genomic_DNA"/>
</dbReference>
<evidence type="ECO:0000259" key="1">
    <source>
        <dbReference type="Pfam" id="PF07872"/>
    </source>
</evidence>
<evidence type="ECO:0000313" key="2">
    <source>
        <dbReference type="EMBL" id="MCZ8535995.1"/>
    </source>
</evidence>
<sequence length="72" mass="7934">MANVDFKEAVVRLTYDAGLTQDGKLIKKAKTYRNVKQTATPEQLSELTSILSSFSSFPIIAAEKIETGNIQN</sequence>